<evidence type="ECO:0000313" key="2">
    <source>
        <dbReference type="EMBL" id="OTG00297.1"/>
    </source>
</evidence>
<dbReference type="Gramene" id="mRNA:HanXRQr2_Chr13g0569841">
    <property type="protein sequence ID" value="mRNA:HanXRQr2_Chr13g0569841"/>
    <property type="gene ID" value="HanXRQr2_Chr13g0569841"/>
</dbReference>
<keyword evidence="3" id="KW-1185">Reference proteome</keyword>
<sequence>MVVLITFRRQHMAPMRMMMSKRLKMVMLMSMMVDDDVISPVGFTAAMAAVFTRQTSWARWPDSHSGTRINIWVRSTLVNGAGSSLVLGQRQSTGQRFDVRVRFRVRVESVIPESTSSNQSKRVNSVDSVNSVNASAVKFLSDAKSQII</sequence>
<accession>A0A251SN58</accession>
<dbReference type="EMBL" id="CM007902">
    <property type="protein sequence ID" value="OTG00297.1"/>
    <property type="molecule type" value="Genomic_DNA"/>
</dbReference>
<name>A0A251SN58_HELAN</name>
<dbReference type="Proteomes" id="UP000215914">
    <property type="component" value="Chromosome 13"/>
</dbReference>
<reference evidence="2" key="2">
    <citation type="submission" date="2017-02" db="EMBL/GenBank/DDBJ databases">
        <title>Sunflower complete genome.</title>
        <authorList>
            <person name="Langlade N."/>
            <person name="Munos S."/>
        </authorList>
    </citation>
    <scope>NUCLEOTIDE SEQUENCE [LARGE SCALE GENOMIC DNA]</scope>
    <source>
        <tissue evidence="2">Leaves</tissue>
    </source>
</reference>
<dbReference type="InParanoid" id="A0A251SN58"/>
<evidence type="ECO:0000313" key="1">
    <source>
        <dbReference type="EMBL" id="KAF5771861.1"/>
    </source>
</evidence>
<dbReference type="EMBL" id="MNCJ02000328">
    <property type="protein sequence ID" value="KAF5771861.1"/>
    <property type="molecule type" value="Genomic_DNA"/>
</dbReference>
<gene>
    <name evidence="2" type="ORF">HannXRQ_Chr13g0389431</name>
    <name evidence="1" type="ORF">HanXRQr2_Chr13g0569841</name>
</gene>
<organism evidence="2 3">
    <name type="scientific">Helianthus annuus</name>
    <name type="common">Common sunflower</name>
    <dbReference type="NCBI Taxonomy" id="4232"/>
    <lineage>
        <taxon>Eukaryota</taxon>
        <taxon>Viridiplantae</taxon>
        <taxon>Streptophyta</taxon>
        <taxon>Embryophyta</taxon>
        <taxon>Tracheophyta</taxon>
        <taxon>Spermatophyta</taxon>
        <taxon>Magnoliopsida</taxon>
        <taxon>eudicotyledons</taxon>
        <taxon>Gunneridae</taxon>
        <taxon>Pentapetalae</taxon>
        <taxon>asterids</taxon>
        <taxon>campanulids</taxon>
        <taxon>Asterales</taxon>
        <taxon>Asteraceae</taxon>
        <taxon>Asteroideae</taxon>
        <taxon>Heliantheae alliance</taxon>
        <taxon>Heliantheae</taxon>
        <taxon>Helianthus</taxon>
    </lineage>
</organism>
<evidence type="ECO:0000313" key="3">
    <source>
        <dbReference type="Proteomes" id="UP000215914"/>
    </source>
</evidence>
<reference evidence="1 3" key="1">
    <citation type="journal article" date="2017" name="Nature">
        <title>The sunflower genome provides insights into oil metabolism, flowering and Asterid evolution.</title>
        <authorList>
            <person name="Badouin H."/>
            <person name="Gouzy J."/>
            <person name="Grassa C.J."/>
            <person name="Murat F."/>
            <person name="Staton S.E."/>
            <person name="Cottret L."/>
            <person name="Lelandais-Briere C."/>
            <person name="Owens G.L."/>
            <person name="Carrere S."/>
            <person name="Mayjonade B."/>
            <person name="Legrand L."/>
            <person name="Gill N."/>
            <person name="Kane N.C."/>
            <person name="Bowers J.E."/>
            <person name="Hubner S."/>
            <person name="Bellec A."/>
            <person name="Berard A."/>
            <person name="Berges H."/>
            <person name="Blanchet N."/>
            <person name="Boniface M.C."/>
            <person name="Brunel D."/>
            <person name="Catrice O."/>
            <person name="Chaidir N."/>
            <person name="Claudel C."/>
            <person name="Donnadieu C."/>
            <person name="Faraut T."/>
            <person name="Fievet G."/>
            <person name="Helmstetter N."/>
            <person name="King M."/>
            <person name="Knapp S.J."/>
            <person name="Lai Z."/>
            <person name="Le Paslier M.C."/>
            <person name="Lippi Y."/>
            <person name="Lorenzon L."/>
            <person name="Mandel J.R."/>
            <person name="Marage G."/>
            <person name="Marchand G."/>
            <person name="Marquand E."/>
            <person name="Bret-Mestries E."/>
            <person name="Morien E."/>
            <person name="Nambeesan S."/>
            <person name="Nguyen T."/>
            <person name="Pegot-Espagnet P."/>
            <person name="Pouilly N."/>
            <person name="Raftis F."/>
            <person name="Sallet E."/>
            <person name="Schiex T."/>
            <person name="Thomas J."/>
            <person name="Vandecasteele C."/>
            <person name="Vares D."/>
            <person name="Vear F."/>
            <person name="Vautrin S."/>
            <person name="Crespi M."/>
            <person name="Mangin B."/>
            <person name="Burke J.M."/>
            <person name="Salse J."/>
            <person name="Munos S."/>
            <person name="Vincourt P."/>
            <person name="Rieseberg L.H."/>
            <person name="Langlade N.B."/>
        </authorList>
    </citation>
    <scope>NUCLEOTIDE SEQUENCE [LARGE SCALE GENOMIC DNA]</scope>
    <source>
        <strain evidence="3">cv. SF193</strain>
        <tissue evidence="1">Leaves</tissue>
    </source>
</reference>
<protein>
    <submittedName>
        <fullName evidence="2">Uncharacterized protein</fullName>
    </submittedName>
</protein>
<reference evidence="1" key="3">
    <citation type="submission" date="2020-06" db="EMBL/GenBank/DDBJ databases">
        <title>Helianthus annuus Genome sequencing and assembly Release 2.</title>
        <authorList>
            <person name="Gouzy J."/>
            <person name="Langlade N."/>
            <person name="Munos S."/>
        </authorList>
    </citation>
    <scope>NUCLEOTIDE SEQUENCE</scope>
    <source>
        <tissue evidence="1">Leaves</tissue>
    </source>
</reference>
<proteinExistence type="predicted"/>
<dbReference type="AlphaFoldDB" id="A0A251SN58"/>